<feature type="domain" description="UBA" evidence="2">
    <location>
        <begin position="375"/>
        <end position="420"/>
    </location>
</feature>
<feature type="region of interest" description="Disordered" evidence="1">
    <location>
        <begin position="304"/>
        <end position="325"/>
    </location>
</feature>
<feature type="region of interest" description="Disordered" evidence="1">
    <location>
        <begin position="346"/>
        <end position="378"/>
    </location>
</feature>
<dbReference type="GO" id="GO:0005829">
    <property type="term" value="C:cytosol"/>
    <property type="evidence" value="ECO:0007669"/>
    <property type="project" value="TreeGrafter"/>
</dbReference>
<dbReference type="Pfam" id="PF00627">
    <property type="entry name" value="UBA"/>
    <property type="match status" value="1"/>
</dbReference>
<feature type="compositionally biased region" description="Low complexity" evidence="1">
    <location>
        <begin position="346"/>
        <end position="367"/>
    </location>
</feature>
<dbReference type="SUPFAM" id="SSF54236">
    <property type="entry name" value="Ubiquitin-like"/>
    <property type="match status" value="1"/>
</dbReference>
<dbReference type="EMBL" id="JADGJD010000027">
    <property type="protein sequence ID" value="KAJ3056594.1"/>
    <property type="molecule type" value="Genomic_DNA"/>
</dbReference>
<dbReference type="PANTHER" id="PTHR10677:SF3">
    <property type="entry name" value="FI07626P-RELATED"/>
    <property type="match status" value="1"/>
</dbReference>
<gene>
    <name evidence="4" type="ORF">HK097_005757</name>
</gene>
<dbReference type="InterPro" id="IPR015940">
    <property type="entry name" value="UBA"/>
</dbReference>
<dbReference type="InterPro" id="IPR019954">
    <property type="entry name" value="Ubiquitin_CS"/>
</dbReference>
<dbReference type="GO" id="GO:0006511">
    <property type="term" value="P:ubiquitin-dependent protein catabolic process"/>
    <property type="evidence" value="ECO:0007669"/>
    <property type="project" value="TreeGrafter"/>
</dbReference>
<dbReference type="PROSITE" id="PS50053">
    <property type="entry name" value="UBIQUITIN_2"/>
    <property type="match status" value="1"/>
</dbReference>
<dbReference type="Gene3D" id="3.10.20.90">
    <property type="entry name" value="Phosphatidylinositol 3-kinase Catalytic Subunit, Chain A, domain 1"/>
    <property type="match status" value="1"/>
</dbReference>
<dbReference type="GO" id="GO:0031593">
    <property type="term" value="F:polyubiquitin modification-dependent protein binding"/>
    <property type="evidence" value="ECO:0007669"/>
    <property type="project" value="TreeGrafter"/>
</dbReference>
<evidence type="ECO:0000259" key="2">
    <source>
        <dbReference type="PROSITE" id="PS50030"/>
    </source>
</evidence>
<feature type="domain" description="Ubiquitin-like" evidence="3">
    <location>
        <begin position="12"/>
        <end position="81"/>
    </location>
</feature>
<dbReference type="SMART" id="SM00165">
    <property type="entry name" value="UBA"/>
    <property type="match status" value="1"/>
</dbReference>
<dbReference type="Gene3D" id="1.10.8.10">
    <property type="entry name" value="DNA helicase RuvA subunit, C-terminal domain"/>
    <property type="match status" value="1"/>
</dbReference>
<evidence type="ECO:0008006" key="6">
    <source>
        <dbReference type="Google" id="ProtNLM"/>
    </source>
</evidence>
<dbReference type="Gene3D" id="1.10.260.100">
    <property type="match status" value="1"/>
</dbReference>
<evidence type="ECO:0000259" key="3">
    <source>
        <dbReference type="PROSITE" id="PS50053"/>
    </source>
</evidence>
<dbReference type="InterPro" id="IPR006636">
    <property type="entry name" value="STI1_HS-bd"/>
</dbReference>
<dbReference type="FunFam" id="1.10.260.100:FF:000001">
    <property type="entry name" value="Ubiquilin 1"/>
    <property type="match status" value="1"/>
</dbReference>
<proteinExistence type="predicted"/>
<dbReference type="SUPFAM" id="SSF46934">
    <property type="entry name" value="UBA-like"/>
    <property type="match status" value="1"/>
</dbReference>
<accession>A0AAD5SKT1</accession>
<dbReference type="Pfam" id="PF00240">
    <property type="entry name" value="ubiquitin"/>
    <property type="match status" value="1"/>
</dbReference>
<name>A0AAD5SKT1_9FUNG</name>
<dbReference type="SMART" id="SM00213">
    <property type="entry name" value="UBQ"/>
    <property type="match status" value="1"/>
</dbReference>
<feature type="region of interest" description="Disordered" evidence="1">
    <location>
        <begin position="92"/>
        <end position="125"/>
    </location>
</feature>
<protein>
    <recommendedName>
        <fullName evidence="6">Ubiquilin</fullName>
    </recommendedName>
</protein>
<feature type="region of interest" description="Disordered" evidence="1">
    <location>
        <begin position="247"/>
        <end position="271"/>
    </location>
</feature>
<dbReference type="PANTHER" id="PTHR10677">
    <property type="entry name" value="UBIQUILIN"/>
    <property type="match status" value="1"/>
</dbReference>
<dbReference type="Pfam" id="PF23195">
    <property type="entry name" value="UBQLN1"/>
    <property type="match status" value="1"/>
</dbReference>
<organism evidence="4 5">
    <name type="scientific">Rhizophlyctis rosea</name>
    <dbReference type="NCBI Taxonomy" id="64517"/>
    <lineage>
        <taxon>Eukaryota</taxon>
        <taxon>Fungi</taxon>
        <taxon>Fungi incertae sedis</taxon>
        <taxon>Chytridiomycota</taxon>
        <taxon>Chytridiomycota incertae sedis</taxon>
        <taxon>Chytridiomycetes</taxon>
        <taxon>Rhizophlyctidales</taxon>
        <taxon>Rhizophlyctidaceae</taxon>
        <taxon>Rhizophlyctis</taxon>
    </lineage>
</organism>
<keyword evidence="5" id="KW-1185">Reference proteome</keyword>
<dbReference type="AlphaFoldDB" id="A0AAD5SKT1"/>
<dbReference type="Proteomes" id="UP001212841">
    <property type="component" value="Unassembled WGS sequence"/>
</dbReference>
<evidence type="ECO:0000313" key="5">
    <source>
        <dbReference type="Proteomes" id="UP001212841"/>
    </source>
</evidence>
<sequence>MDDNEGVEAVPLTLNFRTITGEKKSLETTSDLTLLELKEKLVSLLNVPMEQQRLVYSGRVLKDDEGTLASYNLKSGDTINVAKAASNKLTDQAGGATGGTSSSPSAAVPGFPSRPAASPYGLPPDMSGLLDNPMVRSMLENPQFMQTMLQSDPRIAAMAERNPEVRHLLNDPAFLRQTMETMRNPTAFQEMMRNHDRQLSNIEAIPGGFNYLSSMHRTMEESANSVREENPSTDEANAEFARRLGANQNTGGALPNPWAPTSSQPASGLGNPSANPLASLFSDPLANPMGNSFANPFVNPFGIPFPPPTTTSATPSEQQPANPFQMPNQFNLMQQLEQMQLAMAGFGMPPSATPSTAATTTTTSSAPAPAPEPAEPPEVRFATQLNTLRDMGFDEKDRCIRALLAAGGNVEAAIAYLLDAA</sequence>
<dbReference type="SMART" id="SM00727">
    <property type="entry name" value="STI1"/>
    <property type="match status" value="2"/>
</dbReference>
<evidence type="ECO:0000313" key="4">
    <source>
        <dbReference type="EMBL" id="KAJ3056594.1"/>
    </source>
</evidence>
<dbReference type="InterPro" id="IPR000626">
    <property type="entry name" value="Ubiquitin-like_dom"/>
</dbReference>
<feature type="compositionally biased region" description="Polar residues" evidence="1">
    <location>
        <begin position="259"/>
        <end position="271"/>
    </location>
</feature>
<dbReference type="InterPro" id="IPR015496">
    <property type="entry name" value="Ubiquilin"/>
</dbReference>
<comment type="caution">
    <text evidence="4">The sequence shown here is derived from an EMBL/GenBank/DDBJ whole genome shotgun (WGS) entry which is preliminary data.</text>
</comment>
<dbReference type="PROSITE" id="PS00299">
    <property type="entry name" value="UBIQUITIN_1"/>
    <property type="match status" value="1"/>
</dbReference>
<evidence type="ECO:0000256" key="1">
    <source>
        <dbReference type="SAM" id="MobiDB-lite"/>
    </source>
</evidence>
<dbReference type="InterPro" id="IPR029071">
    <property type="entry name" value="Ubiquitin-like_domsf"/>
</dbReference>
<dbReference type="InterPro" id="IPR009060">
    <property type="entry name" value="UBA-like_sf"/>
</dbReference>
<dbReference type="PROSITE" id="PS50030">
    <property type="entry name" value="UBA"/>
    <property type="match status" value="1"/>
</dbReference>
<reference evidence="4" key="1">
    <citation type="submission" date="2020-05" db="EMBL/GenBank/DDBJ databases">
        <title>Phylogenomic resolution of chytrid fungi.</title>
        <authorList>
            <person name="Stajich J.E."/>
            <person name="Amses K."/>
            <person name="Simmons R."/>
            <person name="Seto K."/>
            <person name="Myers J."/>
            <person name="Bonds A."/>
            <person name="Quandt C.A."/>
            <person name="Barry K."/>
            <person name="Liu P."/>
            <person name="Grigoriev I."/>
            <person name="Longcore J.E."/>
            <person name="James T.Y."/>
        </authorList>
    </citation>
    <scope>NUCLEOTIDE SEQUENCE</scope>
    <source>
        <strain evidence="4">JEL0318</strain>
    </source>
</reference>